<evidence type="ECO:0000256" key="3">
    <source>
        <dbReference type="ARBA" id="ARBA00021907"/>
    </source>
</evidence>
<protein>
    <recommendedName>
        <fullName evidence="3 10">Cell division protein FtsX</fullName>
    </recommendedName>
</protein>
<evidence type="ECO:0000256" key="8">
    <source>
        <dbReference type="ARBA" id="ARBA00023136"/>
    </source>
</evidence>
<evidence type="ECO:0000313" key="14">
    <source>
        <dbReference type="EMBL" id="MBI2052060.1"/>
    </source>
</evidence>
<organism evidence="14 15">
    <name type="scientific">Candidatus Sungiibacteriota bacterium</name>
    <dbReference type="NCBI Taxonomy" id="2750080"/>
    <lineage>
        <taxon>Bacteria</taxon>
        <taxon>Candidatus Sungiibacteriota</taxon>
    </lineage>
</organism>
<evidence type="ECO:0000256" key="9">
    <source>
        <dbReference type="ARBA" id="ARBA00023306"/>
    </source>
</evidence>
<evidence type="ECO:0000256" key="4">
    <source>
        <dbReference type="ARBA" id="ARBA00022475"/>
    </source>
</evidence>
<evidence type="ECO:0000256" key="1">
    <source>
        <dbReference type="ARBA" id="ARBA00004651"/>
    </source>
</evidence>
<feature type="domain" description="FtsX extracellular" evidence="13">
    <location>
        <begin position="62"/>
        <end position="150"/>
    </location>
</feature>
<dbReference type="Pfam" id="PF18075">
    <property type="entry name" value="FtsX_ECD"/>
    <property type="match status" value="1"/>
</dbReference>
<dbReference type="GO" id="GO:0005886">
    <property type="term" value="C:plasma membrane"/>
    <property type="evidence" value="ECO:0007669"/>
    <property type="project" value="UniProtKB-SubCell"/>
</dbReference>
<reference evidence="14" key="1">
    <citation type="submission" date="2020-07" db="EMBL/GenBank/DDBJ databases">
        <title>Huge and variable diversity of episymbiotic CPR bacteria and DPANN archaea in groundwater ecosystems.</title>
        <authorList>
            <person name="He C.Y."/>
            <person name="Keren R."/>
            <person name="Whittaker M."/>
            <person name="Farag I.F."/>
            <person name="Doudna J."/>
            <person name="Cate J.H.D."/>
            <person name="Banfield J.F."/>
        </authorList>
    </citation>
    <scope>NUCLEOTIDE SEQUENCE</scope>
    <source>
        <strain evidence="14">NC_groundwater_191_Ag_S-0.1um_45_8</strain>
    </source>
</reference>
<feature type="transmembrane region" description="Helical" evidence="11">
    <location>
        <begin position="184"/>
        <end position="209"/>
    </location>
</feature>
<dbReference type="PIRSF" id="PIRSF003097">
    <property type="entry name" value="FtsX"/>
    <property type="match status" value="1"/>
</dbReference>
<feature type="domain" description="ABC3 transporter permease C-terminal" evidence="12">
    <location>
        <begin position="184"/>
        <end position="306"/>
    </location>
</feature>
<dbReference type="Pfam" id="PF02687">
    <property type="entry name" value="FtsX"/>
    <property type="match status" value="1"/>
</dbReference>
<evidence type="ECO:0000256" key="11">
    <source>
        <dbReference type="SAM" id="Phobius"/>
    </source>
</evidence>
<comment type="similarity">
    <text evidence="2 10">Belongs to the ABC-4 integral membrane protein family. FtsX subfamily.</text>
</comment>
<evidence type="ECO:0000256" key="6">
    <source>
        <dbReference type="ARBA" id="ARBA00022692"/>
    </source>
</evidence>
<dbReference type="Gene3D" id="3.30.70.3040">
    <property type="match status" value="1"/>
</dbReference>
<evidence type="ECO:0000256" key="2">
    <source>
        <dbReference type="ARBA" id="ARBA00007379"/>
    </source>
</evidence>
<dbReference type="InterPro" id="IPR004513">
    <property type="entry name" value="FtsX"/>
</dbReference>
<evidence type="ECO:0000256" key="7">
    <source>
        <dbReference type="ARBA" id="ARBA00022989"/>
    </source>
</evidence>
<proteinExistence type="inferred from homology"/>
<keyword evidence="4 10" id="KW-1003">Cell membrane</keyword>
<evidence type="ECO:0000256" key="5">
    <source>
        <dbReference type="ARBA" id="ARBA00022618"/>
    </source>
</evidence>
<keyword evidence="5 10" id="KW-0132">Cell division</keyword>
<evidence type="ECO:0000256" key="10">
    <source>
        <dbReference type="PIRNR" id="PIRNR003097"/>
    </source>
</evidence>
<dbReference type="PANTHER" id="PTHR47755:SF1">
    <property type="entry name" value="CELL DIVISION PROTEIN FTSX"/>
    <property type="match status" value="1"/>
</dbReference>
<evidence type="ECO:0000259" key="12">
    <source>
        <dbReference type="Pfam" id="PF02687"/>
    </source>
</evidence>
<keyword evidence="6 11" id="KW-0812">Transmembrane</keyword>
<evidence type="ECO:0000313" key="15">
    <source>
        <dbReference type="Proteomes" id="UP000786662"/>
    </source>
</evidence>
<feature type="transmembrane region" description="Helical" evidence="11">
    <location>
        <begin position="21"/>
        <end position="54"/>
    </location>
</feature>
<dbReference type="Proteomes" id="UP000786662">
    <property type="component" value="Unassembled WGS sequence"/>
</dbReference>
<dbReference type="EMBL" id="JACOYY010000002">
    <property type="protein sequence ID" value="MBI2052060.1"/>
    <property type="molecule type" value="Genomic_DNA"/>
</dbReference>
<keyword evidence="7 11" id="KW-1133">Transmembrane helix</keyword>
<comment type="subcellular location">
    <subcellularLocation>
        <location evidence="1">Cell membrane</location>
        <topology evidence="1">Multi-pass membrane protein</topology>
    </subcellularLocation>
</comment>
<dbReference type="AlphaFoldDB" id="A0A9D6DMS4"/>
<comment type="caution">
    <text evidence="14">The sequence shown here is derived from an EMBL/GenBank/DDBJ whole genome shotgun (WGS) entry which is preliminary data.</text>
</comment>
<keyword evidence="9 10" id="KW-0131">Cell cycle</keyword>
<evidence type="ECO:0000259" key="13">
    <source>
        <dbReference type="Pfam" id="PF18075"/>
    </source>
</evidence>
<gene>
    <name evidence="14" type="ORF">HYT38_00060</name>
</gene>
<feature type="transmembrane region" description="Helical" evidence="11">
    <location>
        <begin position="230"/>
        <end position="257"/>
    </location>
</feature>
<dbReference type="GO" id="GO:0051301">
    <property type="term" value="P:cell division"/>
    <property type="evidence" value="ECO:0007669"/>
    <property type="project" value="UniProtKB-KW"/>
</dbReference>
<name>A0A9D6DMS4_9BACT</name>
<accession>A0A9D6DMS4</accession>
<sequence>MKEKILTALRRVIKSGVNSFWRNLWVSTATISVMVITLGLITGLFLVSVVAGGILTDLEEKVDISVYFKLDVSESDILRVKTELEGLADVKGVEYVSREEALVRFEAEHQENPLIIKSLEELGENPLEASLNIKAKVIDDYESIASFLESSRFSSLVDTVNYRQNQKVIEKLSSILNSIRKSGFIFVLVLGLVAVMVTFNTIRITIYSLREEIGVMRLVGASNWYIRGPFVVEGIMHGLASSLIAIIIFYPAVLFVSPKVASFLTGINIADYFNQNFWQIFLLQTLVGITLGVISSLIAIRRYLKI</sequence>
<dbReference type="InterPro" id="IPR003838">
    <property type="entry name" value="ABC3_permease_C"/>
</dbReference>
<dbReference type="InterPro" id="IPR040690">
    <property type="entry name" value="FtsX_ECD"/>
</dbReference>
<feature type="transmembrane region" description="Helical" evidence="11">
    <location>
        <begin position="277"/>
        <end position="300"/>
    </location>
</feature>
<keyword evidence="8 10" id="KW-0472">Membrane</keyword>
<dbReference type="PANTHER" id="PTHR47755">
    <property type="entry name" value="CELL DIVISION PROTEIN FTSX"/>
    <property type="match status" value="1"/>
</dbReference>